<feature type="domain" description="Nitrogenase/oxidoreductase component 1" evidence="1">
    <location>
        <begin position="71"/>
        <end position="470"/>
    </location>
</feature>
<dbReference type="EMBL" id="MZGT01000029">
    <property type="protein sequence ID" value="OPJ61574.1"/>
    <property type="molecule type" value="Genomic_DNA"/>
</dbReference>
<evidence type="ECO:0000259" key="1">
    <source>
        <dbReference type="Pfam" id="PF00148"/>
    </source>
</evidence>
<dbReference type="Pfam" id="PF00148">
    <property type="entry name" value="Oxidored_nitro"/>
    <property type="match status" value="1"/>
</dbReference>
<dbReference type="RefSeq" id="WP_079439998.1">
    <property type="nucleotide sequence ID" value="NZ_MZGT01000029.1"/>
</dbReference>
<protein>
    <submittedName>
        <fullName evidence="2">Nitrogenase molybdenum-iron protein alpha chain</fullName>
        <ecNumber evidence="2">1.18.6.1</ecNumber>
    </submittedName>
</protein>
<dbReference type="GO" id="GO:0016163">
    <property type="term" value="F:nitrogenase activity"/>
    <property type="evidence" value="ECO:0007669"/>
    <property type="project" value="UniProtKB-EC"/>
</dbReference>
<proteinExistence type="predicted"/>
<dbReference type="OrthoDB" id="9767044at2"/>
<dbReference type="InterPro" id="IPR000510">
    <property type="entry name" value="Nase/OxRdtase_comp1"/>
</dbReference>
<sequence length="517" mass="58182">MSKKTINIELTEVDNREMRLGTITAWDGSATELWKESNYELRSQRKNGCAGNQKACRLCELDSPLNQQTMCANAIVECQIGNITDCILIQHAPIGCSADNPWFNLAFNMGLGRRNKPPQNLQIYSTNLLENDMVFGASDKLRQTIRDVKERFNPRAIFISMSCATAIIGEDIDSVAEEMEEEIGITVIPLHCEGFRSKHWSTGFDVSQHGVLRQIVKRNPEKQKDLINIVALWGTDYFTEILKPLGLKVNYMIDMASYDELAQASEAVATATFCHTLGSYMATVLEEQFDVPQVDAPQPYGIAGTDAWLRAIGKIVGKEKETEEYIKTEHERVLPQIQKLREKFKGIKGFVMTGSSYAHSLISVLRELGIGVDGSVVFHHDPVYDGGHEKQDTLHELISNYGDIPNFTVSKTQAFQLNALFKRVETDFVIIRHQGLAPEAAKLGIPSLAMGDEHFPVGYDGIIRTGEVLLDILARKKFNEVLSRHVKSPYNEWWLSQNDPFLLARHPEVLDERVKLL</sequence>
<gene>
    <name evidence="2" type="primary">nifD_3</name>
    <name evidence="2" type="ORF">CLCHR_23680</name>
</gene>
<reference evidence="2 3" key="1">
    <citation type="submission" date="2017-03" db="EMBL/GenBank/DDBJ databases">
        <title>Genome sequence of Clostridium chromiireducens DSM 23318.</title>
        <authorList>
            <person name="Poehlein A."/>
            <person name="Daniel R."/>
        </authorList>
    </citation>
    <scope>NUCLEOTIDE SEQUENCE [LARGE SCALE GENOMIC DNA]</scope>
    <source>
        <strain evidence="2 3">DSM 23318</strain>
    </source>
</reference>
<evidence type="ECO:0000313" key="2">
    <source>
        <dbReference type="EMBL" id="OPJ61574.1"/>
    </source>
</evidence>
<dbReference type="InterPro" id="IPR049939">
    <property type="entry name" value="NifE-like"/>
</dbReference>
<organism evidence="2 3">
    <name type="scientific">Clostridium chromiireducens</name>
    <dbReference type="NCBI Taxonomy" id="225345"/>
    <lineage>
        <taxon>Bacteria</taxon>
        <taxon>Bacillati</taxon>
        <taxon>Bacillota</taxon>
        <taxon>Clostridia</taxon>
        <taxon>Eubacteriales</taxon>
        <taxon>Clostridiaceae</taxon>
        <taxon>Clostridium</taxon>
    </lineage>
</organism>
<dbReference type="SUPFAM" id="SSF53807">
    <property type="entry name" value="Helical backbone' metal receptor"/>
    <property type="match status" value="1"/>
</dbReference>
<dbReference type="Gene3D" id="3.40.50.1980">
    <property type="entry name" value="Nitrogenase molybdenum iron protein domain"/>
    <property type="match status" value="3"/>
</dbReference>
<keyword evidence="2" id="KW-0560">Oxidoreductase</keyword>
<comment type="caution">
    <text evidence="2">The sequence shown here is derived from an EMBL/GenBank/DDBJ whole genome shotgun (WGS) entry which is preliminary data.</text>
</comment>
<dbReference type="PANTHER" id="PTHR42956:SF1">
    <property type="entry name" value="NITROGENASE IRON-MOLYBDENUM COFACTOR BIOSYNTHESIS PROTEIN NIFE"/>
    <property type="match status" value="1"/>
</dbReference>
<dbReference type="AlphaFoldDB" id="A0A1V4IP07"/>
<dbReference type="STRING" id="225345.CLCHR_23680"/>
<dbReference type="PANTHER" id="PTHR42956">
    <property type="entry name" value="NITROGENASE IRON-MOLYBDENUM COFACTOR BIOSYNTHESIS PROTEIN NIFE"/>
    <property type="match status" value="1"/>
</dbReference>
<keyword evidence="3" id="KW-1185">Reference proteome</keyword>
<evidence type="ECO:0000313" key="3">
    <source>
        <dbReference type="Proteomes" id="UP000191056"/>
    </source>
</evidence>
<accession>A0A1V4IP07</accession>
<name>A0A1V4IP07_9CLOT</name>
<dbReference type="EC" id="1.18.6.1" evidence="2"/>
<dbReference type="Proteomes" id="UP000191056">
    <property type="component" value="Unassembled WGS sequence"/>
</dbReference>